<protein>
    <submittedName>
        <fullName evidence="3">Uncharacterized protein</fullName>
    </submittedName>
</protein>
<keyword evidence="2" id="KW-0732">Signal</keyword>
<evidence type="ECO:0000313" key="3">
    <source>
        <dbReference type="EMBL" id="MBC2837373.1"/>
    </source>
</evidence>
<feature type="compositionally biased region" description="Acidic residues" evidence="1">
    <location>
        <begin position="87"/>
        <end position="106"/>
    </location>
</feature>
<dbReference type="EMBL" id="JACLQD010000006">
    <property type="protein sequence ID" value="MBC2837373.1"/>
    <property type="molecule type" value="Genomic_DNA"/>
</dbReference>
<comment type="caution">
    <text evidence="3">The sequence shown here is derived from an EMBL/GenBank/DDBJ whole genome shotgun (WGS) entry which is preliminary data.</text>
</comment>
<sequence length="163" mass="16524">MGMDSGAMRALGMVAVMAFCAGQAQAGGIGEPVDEADPQVAVLPEGPCPAVDPEEEVREIVDPGVYEELPDVAWEGGGESDGAGTDEGTDGGGDEVGSDEGGSDAGDDPRIYYTVGQNPEVDGGGVTVDDSLLQRGETSALRSGSSDGQSCLFLSFRKGFVCD</sequence>
<feature type="region of interest" description="Disordered" evidence="1">
    <location>
        <begin position="69"/>
        <end position="129"/>
    </location>
</feature>
<name>A0A842IDF5_9RHOB</name>
<organism evidence="3 4">
    <name type="scientific">Paragemmobacter straminiformis</name>
    <dbReference type="NCBI Taxonomy" id="2045119"/>
    <lineage>
        <taxon>Bacteria</taxon>
        <taxon>Pseudomonadati</taxon>
        <taxon>Pseudomonadota</taxon>
        <taxon>Alphaproteobacteria</taxon>
        <taxon>Rhodobacterales</taxon>
        <taxon>Paracoccaceae</taxon>
        <taxon>Paragemmobacter</taxon>
    </lineage>
</organism>
<proteinExistence type="predicted"/>
<dbReference type="AlphaFoldDB" id="A0A842IDF5"/>
<evidence type="ECO:0000256" key="2">
    <source>
        <dbReference type="SAM" id="SignalP"/>
    </source>
</evidence>
<keyword evidence="4" id="KW-1185">Reference proteome</keyword>
<evidence type="ECO:0000256" key="1">
    <source>
        <dbReference type="SAM" id="MobiDB-lite"/>
    </source>
</evidence>
<feature type="chain" id="PRO_5032604367" evidence="2">
    <location>
        <begin position="27"/>
        <end position="163"/>
    </location>
</feature>
<feature type="signal peptide" evidence="2">
    <location>
        <begin position="1"/>
        <end position="26"/>
    </location>
</feature>
<reference evidence="3 4" key="1">
    <citation type="journal article" date="2017" name="Int. J. Syst. Evol. Microbiol.">
        <title>Gemmobacter straminiformis sp. nov., isolated from an artificial fountain.</title>
        <authorList>
            <person name="Kang J.Y."/>
            <person name="Kim M.J."/>
            <person name="Chun J."/>
            <person name="Son K.P."/>
            <person name="Jahng K.Y."/>
        </authorList>
    </citation>
    <scope>NUCLEOTIDE SEQUENCE [LARGE SCALE GENOMIC DNA]</scope>
    <source>
        <strain evidence="3 4">CAM-8</strain>
    </source>
</reference>
<dbReference type="RefSeq" id="WP_185798991.1">
    <property type="nucleotide sequence ID" value="NZ_JACLQD010000006.1"/>
</dbReference>
<evidence type="ECO:0000313" key="4">
    <source>
        <dbReference type="Proteomes" id="UP000555411"/>
    </source>
</evidence>
<gene>
    <name evidence="3" type="ORF">H7F16_17780</name>
</gene>
<accession>A0A842IDF5</accession>
<dbReference type="Proteomes" id="UP000555411">
    <property type="component" value="Unassembled WGS sequence"/>
</dbReference>